<dbReference type="RefSeq" id="WP_277422165.1">
    <property type="nucleotide sequence ID" value="NZ_PTQZ01000278.1"/>
</dbReference>
<reference evidence="4" key="1">
    <citation type="submission" date="2018-02" db="EMBL/GenBank/DDBJ databases">
        <title>Genome sequencing of Solimonas sp. HR-BB.</title>
        <authorList>
            <person name="Lee Y."/>
            <person name="Jeon C.O."/>
        </authorList>
    </citation>
    <scope>NUCLEOTIDE SEQUENCE [LARGE SCALE GENOMIC DNA]</scope>
    <source>
        <strain evidence="4">HR-E</strain>
    </source>
</reference>
<feature type="domain" description="NADH pyrophosphatase-like N-terminal" evidence="1">
    <location>
        <begin position="19"/>
        <end position="127"/>
    </location>
</feature>
<evidence type="ECO:0000313" key="4">
    <source>
        <dbReference type="Proteomes" id="UP000243900"/>
    </source>
</evidence>
<organism evidence="3 4">
    <name type="scientific">Amnimonas aquatica</name>
    <dbReference type="NCBI Taxonomy" id="2094561"/>
    <lineage>
        <taxon>Bacteria</taxon>
        <taxon>Pseudomonadati</taxon>
        <taxon>Pseudomonadota</taxon>
        <taxon>Gammaproteobacteria</taxon>
        <taxon>Moraxellales</taxon>
        <taxon>Moraxellaceae</taxon>
        <taxon>Amnimonas</taxon>
    </lineage>
</organism>
<accession>A0A2P6AQN9</accession>
<feature type="non-terminal residue" evidence="3">
    <location>
        <position position="159"/>
    </location>
</feature>
<proteinExistence type="predicted"/>
<dbReference type="InterPro" id="IPR015376">
    <property type="entry name" value="Znr_NADH_PPase"/>
</dbReference>
<keyword evidence="4" id="KW-1185">Reference proteome</keyword>
<gene>
    <name evidence="3" type="ORF">C5O18_09030</name>
</gene>
<protein>
    <recommendedName>
        <fullName evidence="5">NADH pyrophosphatase</fullName>
    </recommendedName>
</protein>
<evidence type="ECO:0008006" key="5">
    <source>
        <dbReference type="Google" id="ProtNLM"/>
    </source>
</evidence>
<evidence type="ECO:0000313" key="3">
    <source>
        <dbReference type="EMBL" id="PQA31933.1"/>
    </source>
</evidence>
<name>A0A2P6AQN9_9GAMM</name>
<dbReference type="EMBL" id="PTQZ01000278">
    <property type="protein sequence ID" value="PQA31933.1"/>
    <property type="molecule type" value="Genomic_DNA"/>
</dbReference>
<feature type="domain" description="Zinc ribbon NADH pyrophosphatase" evidence="2">
    <location>
        <begin position="129"/>
        <end position="157"/>
    </location>
</feature>
<dbReference type="Pfam" id="PF09297">
    <property type="entry name" value="Zn_ribbon_NUD"/>
    <property type="match status" value="1"/>
</dbReference>
<sequence>MTEPYQPGVRHEGPVPGHALVLVFHDGRLLVRGAGTATEIAFPRHDALGWLTGGVPVPPASGPAHAPTGVTHFLGHWQGQPAFTLAWPEAVEAAEAGWQWLPLRQLLALLDGGRFHLAARAAQILGWARDHRYCGRCGGDTGPDARGERALVCGRCGFG</sequence>
<dbReference type="GO" id="GO:0016787">
    <property type="term" value="F:hydrolase activity"/>
    <property type="evidence" value="ECO:0007669"/>
    <property type="project" value="InterPro"/>
</dbReference>
<dbReference type="InterPro" id="IPR015375">
    <property type="entry name" value="NADH_PPase-like_N"/>
</dbReference>
<evidence type="ECO:0000259" key="2">
    <source>
        <dbReference type="Pfam" id="PF09297"/>
    </source>
</evidence>
<dbReference type="AlphaFoldDB" id="A0A2P6AQN9"/>
<comment type="caution">
    <text evidence="3">The sequence shown here is derived from an EMBL/GenBank/DDBJ whole genome shotgun (WGS) entry which is preliminary data.</text>
</comment>
<evidence type="ECO:0000259" key="1">
    <source>
        <dbReference type="Pfam" id="PF09296"/>
    </source>
</evidence>
<dbReference type="GO" id="GO:0046872">
    <property type="term" value="F:metal ion binding"/>
    <property type="evidence" value="ECO:0007669"/>
    <property type="project" value="InterPro"/>
</dbReference>
<dbReference type="Pfam" id="PF09296">
    <property type="entry name" value="NUDIX-like"/>
    <property type="match status" value="1"/>
</dbReference>
<dbReference type="Gene3D" id="3.90.79.20">
    <property type="match status" value="1"/>
</dbReference>
<dbReference type="SUPFAM" id="SSF55811">
    <property type="entry name" value="Nudix"/>
    <property type="match status" value="1"/>
</dbReference>
<dbReference type="InterPro" id="IPR015797">
    <property type="entry name" value="NUDIX_hydrolase-like_dom_sf"/>
</dbReference>
<dbReference type="Proteomes" id="UP000243900">
    <property type="component" value="Unassembled WGS sequence"/>
</dbReference>